<dbReference type="Gene3D" id="3.40.50.10680">
    <property type="entry name" value="CofD-like domains"/>
    <property type="match status" value="1"/>
</dbReference>
<dbReference type="EMBL" id="CP059833">
    <property type="protein sequence ID" value="QMV86386.1"/>
    <property type="molecule type" value="Genomic_DNA"/>
</dbReference>
<dbReference type="PANTHER" id="PTHR30135">
    <property type="entry name" value="UNCHARACTERIZED PROTEIN YVCK-RELATED"/>
    <property type="match status" value="1"/>
</dbReference>
<dbReference type="CDD" id="cd07187">
    <property type="entry name" value="YvcK_like"/>
    <property type="match status" value="1"/>
</dbReference>
<dbReference type="Proteomes" id="UP000515570">
    <property type="component" value="Chromosome"/>
</dbReference>
<comment type="function">
    <text evidence="2">Required for morphogenesis under gluconeogenic growth conditions.</text>
</comment>
<dbReference type="NCBIfam" id="TIGR01826">
    <property type="entry name" value="CofD_related"/>
    <property type="match status" value="1"/>
</dbReference>
<name>A0A7G5FIE5_9CORY</name>
<comment type="similarity">
    <text evidence="2">Belongs to the gluconeogenesis factor family.</text>
</comment>
<dbReference type="HAMAP" id="MF_00973">
    <property type="entry name" value="Gluconeogen_factor"/>
    <property type="match status" value="1"/>
</dbReference>
<evidence type="ECO:0000256" key="2">
    <source>
        <dbReference type="HAMAP-Rule" id="MF_00973"/>
    </source>
</evidence>
<protein>
    <recommendedName>
        <fullName evidence="2">Putative gluconeogenesis factor</fullName>
    </recommendedName>
</protein>
<keyword evidence="1 2" id="KW-0963">Cytoplasm</keyword>
<proteinExistence type="inferred from homology"/>
<dbReference type="GO" id="GO:0043743">
    <property type="term" value="F:LPPG:FO 2-phospho-L-lactate transferase activity"/>
    <property type="evidence" value="ECO:0007669"/>
    <property type="project" value="InterPro"/>
</dbReference>
<dbReference type="SUPFAM" id="SSF142338">
    <property type="entry name" value="CofD-like"/>
    <property type="match status" value="1"/>
</dbReference>
<dbReference type="GO" id="GO:0008360">
    <property type="term" value="P:regulation of cell shape"/>
    <property type="evidence" value="ECO:0007669"/>
    <property type="project" value="UniProtKB-UniRule"/>
</dbReference>
<dbReference type="InterPro" id="IPR038136">
    <property type="entry name" value="CofD-like_dom_sf"/>
</dbReference>
<dbReference type="AlphaFoldDB" id="A0A7G5FIE5"/>
<dbReference type="InterPro" id="IPR002882">
    <property type="entry name" value="CofD"/>
</dbReference>
<dbReference type="InterPro" id="IPR010119">
    <property type="entry name" value="Gluconeogen_factor"/>
</dbReference>
<organism evidence="3 4">
    <name type="scientific">Corynebacterium hindlerae</name>
    <dbReference type="NCBI Taxonomy" id="699041"/>
    <lineage>
        <taxon>Bacteria</taxon>
        <taxon>Bacillati</taxon>
        <taxon>Actinomycetota</taxon>
        <taxon>Actinomycetes</taxon>
        <taxon>Mycobacteriales</taxon>
        <taxon>Corynebacteriaceae</taxon>
        <taxon>Corynebacterium</taxon>
    </lineage>
</organism>
<accession>A0A7G5FIE5</accession>
<evidence type="ECO:0000313" key="4">
    <source>
        <dbReference type="Proteomes" id="UP000515570"/>
    </source>
</evidence>
<comment type="subcellular location">
    <subcellularLocation>
        <location evidence="2">Cytoplasm</location>
    </subcellularLocation>
</comment>
<dbReference type="GO" id="GO:0005737">
    <property type="term" value="C:cytoplasm"/>
    <property type="evidence" value="ECO:0007669"/>
    <property type="project" value="UniProtKB-SubCell"/>
</dbReference>
<dbReference type="Pfam" id="PF01933">
    <property type="entry name" value="CofD"/>
    <property type="match status" value="1"/>
</dbReference>
<reference evidence="3 4" key="1">
    <citation type="submission" date="2020-07" db="EMBL/GenBank/DDBJ databases">
        <title>non toxigenic Corynebacterium sp. nov from a clinical source.</title>
        <authorList>
            <person name="Bernier A.-M."/>
            <person name="Bernard K."/>
        </authorList>
    </citation>
    <scope>NUCLEOTIDE SEQUENCE [LARGE SCALE GENOMIC DNA]</scope>
    <source>
        <strain evidence="4">NML 93-0612</strain>
    </source>
</reference>
<sequence length="316" mass="33966">MVCLGGGHGLFQTLRAARALRIPDINAIVTVADDGGSSGRIRRELGQIPPGDLRMALSALARDDAEGEMWETLLQHRFGGTGALAGHAVGNLLLAGLTDVLGHEVAALDVVAKLTRSYGRVLPVCAQPLNIEAEVAGLADDPRIMRMIRGQVAIATTPGEVRRVRLMPEHPPAAPEAVEAIRGADLLTLGPGSWFSSVIPHLLVPEVVDAINESNALRVVILNLSNTQLETTGFSMERHVHMLQQHAPTLRVDRFLVDRSSPIDSTDLTHLERAAAAMGAMVVVDDVRLFAEDGTMTERHSPDKLARSLVQLCQTR</sequence>
<keyword evidence="4" id="KW-1185">Reference proteome</keyword>
<gene>
    <name evidence="3" type="primary">yvcK</name>
    <name evidence="3" type="ORF">HW450_00980</name>
</gene>
<dbReference type="PANTHER" id="PTHR30135:SF3">
    <property type="entry name" value="GLUCONEOGENESIS FACTOR-RELATED"/>
    <property type="match status" value="1"/>
</dbReference>
<evidence type="ECO:0000256" key="1">
    <source>
        <dbReference type="ARBA" id="ARBA00022490"/>
    </source>
</evidence>
<evidence type="ECO:0000313" key="3">
    <source>
        <dbReference type="EMBL" id="QMV86386.1"/>
    </source>
</evidence>